<feature type="domain" description="CCA-adding enzyme C-terminal" evidence="14">
    <location>
        <begin position="311"/>
        <end position="454"/>
    </location>
</feature>
<dbReference type="GO" id="GO:0016787">
    <property type="term" value="F:hydrolase activity"/>
    <property type="evidence" value="ECO:0007669"/>
    <property type="project" value="UniProtKB-KW"/>
</dbReference>
<evidence type="ECO:0000256" key="5">
    <source>
        <dbReference type="ARBA" id="ARBA00022694"/>
    </source>
</evidence>
<dbReference type="GO" id="GO:0004810">
    <property type="term" value="F:CCA tRNA nucleotidyltransferase activity"/>
    <property type="evidence" value="ECO:0007669"/>
    <property type="project" value="UniProtKB-EC"/>
</dbReference>
<dbReference type="PANTHER" id="PTHR47545">
    <property type="entry name" value="MULTIFUNCTIONAL CCA PROTEIN"/>
    <property type="match status" value="1"/>
</dbReference>
<evidence type="ECO:0000256" key="9">
    <source>
        <dbReference type="ARBA" id="ARBA00022842"/>
    </source>
</evidence>
<dbReference type="Gene3D" id="3.30.460.10">
    <property type="entry name" value="Beta Polymerase, domain 2"/>
    <property type="match status" value="1"/>
</dbReference>
<dbReference type="STRING" id="1666911.HLUCCA11_08495"/>
<reference evidence="15 16" key="1">
    <citation type="submission" date="2015-09" db="EMBL/GenBank/DDBJ databases">
        <title>Identification and resolution of microdiversity through metagenomic sequencing of parallel consortia.</title>
        <authorList>
            <person name="Nelson W.C."/>
            <person name="Romine M.F."/>
            <person name="Lindemann S.R."/>
        </authorList>
    </citation>
    <scope>NUCLEOTIDE SEQUENCE [LARGE SCALE GENOMIC DNA]</scope>
    <source>
        <strain evidence="15">Ana</strain>
    </source>
</reference>
<dbReference type="InterPro" id="IPR032810">
    <property type="entry name" value="CCA-adding_enz_C"/>
</dbReference>
<evidence type="ECO:0000313" key="16">
    <source>
        <dbReference type="Proteomes" id="UP000050465"/>
    </source>
</evidence>
<dbReference type="InterPro" id="IPR002646">
    <property type="entry name" value="PolA_pol_head_dom"/>
</dbReference>
<evidence type="ECO:0000256" key="7">
    <source>
        <dbReference type="ARBA" id="ARBA00022723"/>
    </source>
</evidence>
<dbReference type="Gene3D" id="1.10.3090.10">
    <property type="entry name" value="cca-adding enzyme, domain 2"/>
    <property type="match status" value="2"/>
</dbReference>
<evidence type="ECO:0000256" key="6">
    <source>
        <dbReference type="ARBA" id="ARBA00022695"/>
    </source>
</evidence>
<dbReference type="PANTHER" id="PTHR47545:SF2">
    <property type="entry name" value="CC-ADDING TRNA NUCLEOTIDYLTRANSFERASE"/>
    <property type="match status" value="1"/>
</dbReference>
<dbReference type="InterPro" id="IPR050124">
    <property type="entry name" value="tRNA_CCA-adding_enzyme"/>
</dbReference>
<sequence>MPLFMPETWPFSLDLLPKDAYLVGGSVRDRLLLSLHSFDRQPAYLDLDFVIPHRALETAAAIAKAYRAGFVVLDEARQIGRVVFDRVTVDFAQQQGDCLAHDLGRRDFTINAIAYSPHQQVIVDPLGGEADIRSQIMQMVSYENLKADPLRLLRGYRQSAQLGFTLAPDTQAAIKALAPTLRNVSAERVRSELDALLSVDAASVDAASEPRSLIRSELESEQRSDQMFNQSSAQRHVVRQSGLKELLESLLQSQLLQFYLPHFNEKSLLRLVSIDSALARLKRLMPGYAQTLYGWYKLVPAGSYRSWIKVAKLSCLVSADPAIAQFELNALKYSRHEIQVVTVLLQSQGDIEAMQQGEFGRSRQFFLFKRVGKSFPALSLLALAQGVDLNLLQSMIAKFLDSKDLVAHSQPLLTGHMLMRELGIKPGPEMGAVLKSVEQAQAAGTICSESEAIAWAKSQHLGQSR</sequence>
<dbReference type="Pfam" id="PF13735">
    <property type="entry name" value="tRNA_NucTran2_2"/>
    <property type="match status" value="1"/>
</dbReference>
<dbReference type="SUPFAM" id="SSF81891">
    <property type="entry name" value="Poly A polymerase C-terminal region-like"/>
    <property type="match status" value="2"/>
</dbReference>
<evidence type="ECO:0000256" key="10">
    <source>
        <dbReference type="ARBA" id="ARBA00022884"/>
    </source>
</evidence>
<dbReference type="SUPFAM" id="SSF81301">
    <property type="entry name" value="Nucleotidyltransferase"/>
    <property type="match status" value="1"/>
</dbReference>
<evidence type="ECO:0000256" key="8">
    <source>
        <dbReference type="ARBA" id="ARBA00022741"/>
    </source>
</evidence>
<dbReference type="GO" id="GO:0046872">
    <property type="term" value="F:metal ion binding"/>
    <property type="evidence" value="ECO:0007669"/>
    <property type="project" value="UniProtKB-KW"/>
</dbReference>
<dbReference type="GO" id="GO:0000166">
    <property type="term" value="F:nucleotide binding"/>
    <property type="evidence" value="ECO:0007669"/>
    <property type="project" value="UniProtKB-KW"/>
</dbReference>
<keyword evidence="6 15" id="KW-0548">Nucleotidyltransferase</keyword>
<keyword evidence="8" id="KW-0547">Nucleotide-binding</keyword>
<evidence type="ECO:0000259" key="12">
    <source>
        <dbReference type="Pfam" id="PF01743"/>
    </source>
</evidence>
<evidence type="ECO:0000256" key="3">
    <source>
        <dbReference type="ARBA" id="ARBA00022555"/>
    </source>
</evidence>
<evidence type="ECO:0000259" key="14">
    <source>
        <dbReference type="Pfam" id="PF13735"/>
    </source>
</evidence>
<dbReference type="Pfam" id="PF01743">
    <property type="entry name" value="PolyA_pol"/>
    <property type="match status" value="1"/>
</dbReference>
<proteinExistence type="inferred from homology"/>
<dbReference type="GO" id="GO:0008033">
    <property type="term" value="P:tRNA processing"/>
    <property type="evidence" value="ECO:0007669"/>
    <property type="project" value="UniProtKB-KW"/>
</dbReference>
<dbReference type="EC" id="3.1.3.-" evidence="15"/>
<dbReference type="InterPro" id="IPR043519">
    <property type="entry name" value="NT_sf"/>
</dbReference>
<evidence type="ECO:0000313" key="15">
    <source>
        <dbReference type="EMBL" id="KPQ35924.1"/>
    </source>
</evidence>
<accession>A0A0P7ZRD4</accession>
<comment type="caution">
    <text evidence="15">The sequence shown here is derived from an EMBL/GenBank/DDBJ whole genome shotgun (WGS) entry which is preliminary data.</text>
</comment>
<dbReference type="Proteomes" id="UP000050465">
    <property type="component" value="Unassembled WGS sequence"/>
</dbReference>
<dbReference type="Pfam" id="PF12627">
    <property type="entry name" value="PolyA_pol_RNAbd"/>
    <property type="match status" value="1"/>
</dbReference>
<evidence type="ECO:0000256" key="2">
    <source>
        <dbReference type="ARBA" id="ARBA00007265"/>
    </source>
</evidence>
<gene>
    <name evidence="15" type="primary">cca</name>
    <name evidence="15" type="ORF">HLUCCA11_08495</name>
</gene>
<evidence type="ECO:0000256" key="4">
    <source>
        <dbReference type="ARBA" id="ARBA00022679"/>
    </source>
</evidence>
<feature type="domain" description="Poly A polymerase head" evidence="12">
    <location>
        <begin position="20"/>
        <end position="137"/>
    </location>
</feature>
<comment type="similarity">
    <text evidence="2 11">Belongs to the tRNA nucleotidyltransferase/poly(A) polymerase family.</text>
</comment>
<dbReference type="PATRIC" id="fig|1666911.3.peg.4080"/>
<keyword evidence="7" id="KW-0479">Metal-binding</keyword>
<protein>
    <submittedName>
        <fullName evidence="15">tRNA nucleotidyltransferase (CCA-adding enzyme)</fullName>
        <ecNumber evidence="15">2.7.7.72</ecNumber>
        <ecNumber evidence="15">3.1.3.-</ecNumber>
    </submittedName>
</protein>
<evidence type="ECO:0000256" key="1">
    <source>
        <dbReference type="ARBA" id="ARBA00001946"/>
    </source>
</evidence>
<name>A0A0P7ZRD4_9CYAN</name>
<keyword evidence="15" id="KW-0378">Hydrolase</keyword>
<evidence type="ECO:0000259" key="13">
    <source>
        <dbReference type="Pfam" id="PF12627"/>
    </source>
</evidence>
<keyword evidence="3" id="KW-0820">tRNA-binding</keyword>
<feature type="domain" description="tRNA nucleotidyltransferase/poly(A) polymerase RNA and SrmB- binding" evidence="13">
    <location>
        <begin position="163"/>
        <end position="202"/>
    </location>
</feature>
<organism evidence="15 16">
    <name type="scientific">Phormidesmis priestleyi Ana</name>
    <dbReference type="NCBI Taxonomy" id="1666911"/>
    <lineage>
        <taxon>Bacteria</taxon>
        <taxon>Bacillati</taxon>
        <taxon>Cyanobacteriota</taxon>
        <taxon>Cyanophyceae</taxon>
        <taxon>Leptolyngbyales</taxon>
        <taxon>Leptolyngbyaceae</taxon>
        <taxon>Phormidesmis</taxon>
    </lineage>
</organism>
<dbReference type="EC" id="2.7.7.72" evidence="15"/>
<keyword evidence="5" id="KW-0819">tRNA processing</keyword>
<keyword evidence="9" id="KW-0460">Magnesium</keyword>
<dbReference type="EMBL" id="LJZR01000009">
    <property type="protein sequence ID" value="KPQ35924.1"/>
    <property type="molecule type" value="Genomic_DNA"/>
</dbReference>
<dbReference type="AlphaFoldDB" id="A0A0P7ZRD4"/>
<comment type="cofactor">
    <cofactor evidence="1">
        <name>Mg(2+)</name>
        <dbReference type="ChEBI" id="CHEBI:18420"/>
    </cofactor>
</comment>
<evidence type="ECO:0000256" key="11">
    <source>
        <dbReference type="RuleBase" id="RU003953"/>
    </source>
</evidence>
<keyword evidence="10 11" id="KW-0694">RNA-binding</keyword>
<dbReference type="InterPro" id="IPR032828">
    <property type="entry name" value="PolyA_RNA-bd"/>
</dbReference>
<keyword evidence="4 11" id="KW-0808">Transferase</keyword>
<dbReference type="GO" id="GO:0000049">
    <property type="term" value="F:tRNA binding"/>
    <property type="evidence" value="ECO:0007669"/>
    <property type="project" value="UniProtKB-KW"/>
</dbReference>